<dbReference type="GO" id="GO:0003723">
    <property type="term" value="F:RNA binding"/>
    <property type="evidence" value="ECO:0007669"/>
    <property type="project" value="InterPro"/>
</dbReference>
<keyword evidence="4" id="KW-1185">Reference proteome</keyword>
<dbReference type="PANTHER" id="PTHR47926:SF465">
    <property type="entry name" value="PENTATRICOPEPTIDE REPEAT (PPR-LIKE) SUPERFAMILY PROTEIN"/>
    <property type="match status" value="1"/>
</dbReference>
<evidence type="ECO:0008006" key="5">
    <source>
        <dbReference type="Google" id="ProtNLM"/>
    </source>
</evidence>
<name>A0A9Q0G9I6_9ROSI</name>
<dbReference type="Proteomes" id="UP001141552">
    <property type="component" value="Unassembled WGS sequence"/>
</dbReference>
<dbReference type="InterPro" id="IPR046848">
    <property type="entry name" value="E_motif"/>
</dbReference>
<dbReference type="AlphaFoldDB" id="A0A9Q0G9I6"/>
<feature type="repeat" description="PPR" evidence="2">
    <location>
        <begin position="227"/>
        <end position="257"/>
    </location>
</feature>
<dbReference type="FunFam" id="1.25.40.10:FF:000090">
    <property type="entry name" value="Pentatricopeptide repeat-containing protein, chloroplastic"/>
    <property type="match status" value="1"/>
</dbReference>
<dbReference type="SUPFAM" id="SSF48452">
    <property type="entry name" value="TPR-like"/>
    <property type="match status" value="1"/>
</dbReference>
<dbReference type="OrthoDB" id="7457040at2759"/>
<feature type="non-terminal residue" evidence="3">
    <location>
        <position position="1"/>
    </location>
</feature>
<dbReference type="InterPro" id="IPR002885">
    <property type="entry name" value="PPR_rpt"/>
</dbReference>
<organism evidence="3 4">
    <name type="scientific">Turnera subulata</name>
    <dbReference type="NCBI Taxonomy" id="218843"/>
    <lineage>
        <taxon>Eukaryota</taxon>
        <taxon>Viridiplantae</taxon>
        <taxon>Streptophyta</taxon>
        <taxon>Embryophyta</taxon>
        <taxon>Tracheophyta</taxon>
        <taxon>Spermatophyta</taxon>
        <taxon>Magnoliopsida</taxon>
        <taxon>eudicotyledons</taxon>
        <taxon>Gunneridae</taxon>
        <taxon>Pentapetalae</taxon>
        <taxon>rosids</taxon>
        <taxon>fabids</taxon>
        <taxon>Malpighiales</taxon>
        <taxon>Passifloraceae</taxon>
        <taxon>Turnera</taxon>
    </lineage>
</organism>
<dbReference type="NCBIfam" id="TIGR00756">
    <property type="entry name" value="PPR"/>
    <property type="match status" value="5"/>
</dbReference>
<accession>A0A9Q0G9I6</accession>
<dbReference type="FunFam" id="1.25.40.10:FF:000441">
    <property type="entry name" value="Pentatricopeptide repeat-containing protein mitochondrial"/>
    <property type="match status" value="1"/>
</dbReference>
<gene>
    <name evidence="3" type="ORF">Tsubulata_018292</name>
</gene>
<dbReference type="PANTHER" id="PTHR47926">
    <property type="entry name" value="PENTATRICOPEPTIDE REPEAT-CONTAINING PROTEIN"/>
    <property type="match status" value="1"/>
</dbReference>
<feature type="repeat" description="PPR" evidence="2">
    <location>
        <begin position="359"/>
        <end position="393"/>
    </location>
</feature>
<dbReference type="GO" id="GO:0009451">
    <property type="term" value="P:RNA modification"/>
    <property type="evidence" value="ECO:0007669"/>
    <property type="project" value="InterPro"/>
</dbReference>
<sequence length="572" mass="62713">MHSKLYQTTSKLKALARSGSISHARKLFDEMPKRDTVAWNTMVTAYSQLGLHHEALSLFHQMRTCNVAPDHYTLTATLNACAGSGLHRNGTKIHALAIVLGYQSSLPVSNSVIDMYGKCLNPSGASKVFGEMSKTNDISWCSLLFAYTNSGRFHEARDIFSLMPMKTGIACNILIAELFYGCMIHATIVRSGWSSAAEAKNSILSFYAKLGSLDDALKTFESPGMLTIVSWNAMIDAYMKAGDTGKALTAFQQVPEKNAVSWTSMITGCARNGQVEEAFNYFVGMMRNCLRPDHFTFGAVLHACSSLAALGLGRMVHGSLIHYGFCSYVYIGNCLIDMYAKCGDLDASVRAFGDIYEKDLVSLNAMLFAFGLHGKASQAIKLYEDMVANGMKPDKVTFTGLLMTCSHSGLIDKGRQFFESMRSDHGLTFDMDHVACMVDMLGRGGHFAEAKEVANSCLDTGKLDGSTLEALLGACSAQGELGMATSISEALMVLEPRKEMSYVLQSNLYCANGRWKEAEMVRKTMVDEGLNKHPGCSWIEVNDKVTAFVSGNHSLEELCRLLYSLQFEMRNP</sequence>
<protein>
    <recommendedName>
        <fullName evidence="5">Pentacotripeptide-repeat region of PRORP domain-containing protein</fullName>
    </recommendedName>
</protein>
<dbReference type="PROSITE" id="PS51375">
    <property type="entry name" value="PPR"/>
    <property type="match status" value="4"/>
</dbReference>
<dbReference type="Gene3D" id="1.25.40.10">
    <property type="entry name" value="Tetratricopeptide repeat domain"/>
    <property type="match status" value="4"/>
</dbReference>
<evidence type="ECO:0000256" key="1">
    <source>
        <dbReference type="ARBA" id="ARBA00022737"/>
    </source>
</evidence>
<dbReference type="Pfam" id="PF13041">
    <property type="entry name" value="PPR_2"/>
    <property type="match status" value="3"/>
</dbReference>
<dbReference type="Pfam" id="PF01535">
    <property type="entry name" value="PPR"/>
    <property type="match status" value="4"/>
</dbReference>
<comment type="caution">
    <text evidence="3">The sequence shown here is derived from an EMBL/GenBank/DDBJ whole genome shotgun (WGS) entry which is preliminary data.</text>
</comment>
<keyword evidence="1" id="KW-0677">Repeat</keyword>
<dbReference type="Pfam" id="PF20431">
    <property type="entry name" value="E_motif"/>
    <property type="match status" value="1"/>
</dbReference>
<dbReference type="InterPro" id="IPR011990">
    <property type="entry name" value="TPR-like_helical_dom_sf"/>
</dbReference>
<dbReference type="InterPro" id="IPR046960">
    <property type="entry name" value="PPR_At4g14850-like_plant"/>
</dbReference>
<evidence type="ECO:0000256" key="2">
    <source>
        <dbReference type="PROSITE-ProRule" id="PRU00708"/>
    </source>
</evidence>
<feature type="repeat" description="PPR" evidence="2">
    <location>
        <begin position="35"/>
        <end position="69"/>
    </location>
</feature>
<proteinExistence type="predicted"/>
<reference evidence="3" key="2">
    <citation type="journal article" date="2023" name="Plants (Basel)">
        <title>Annotation of the Turnera subulata (Passifloraceae) Draft Genome Reveals the S-Locus Evolved after the Divergence of Turneroideae from Passifloroideae in a Stepwise Manner.</title>
        <authorList>
            <person name="Henning P.M."/>
            <person name="Roalson E.H."/>
            <person name="Mir W."/>
            <person name="McCubbin A.G."/>
            <person name="Shore J.S."/>
        </authorList>
    </citation>
    <scope>NUCLEOTIDE SEQUENCE</scope>
    <source>
        <strain evidence="3">F60SS</strain>
    </source>
</reference>
<reference evidence="3" key="1">
    <citation type="submission" date="2022-02" db="EMBL/GenBank/DDBJ databases">
        <authorList>
            <person name="Henning P.M."/>
            <person name="McCubbin A.G."/>
            <person name="Shore J.S."/>
        </authorList>
    </citation>
    <scope>NUCLEOTIDE SEQUENCE</scope>
    <source>
        <strain evidence="3">F60SS</strain>
        <tissue evidence="3">Leaves</tissue>
    </source>
</reference>
<dbReference type="EMBL" id="JAKUCV010001893">
    <property type="protein sequence ID" value="KAJ4844674.1"/>
    <property type="molecule type" value="Genomic_DNA"/>
</dbReference>
<evidence type="ECO:0000313" key="3">
    <source>
        <dbReference type="EMBL" id="KAJ4844674.1"/>
    </source>
</evidence>
<feature type="repeat" description="PPR" evidence="2">
    <location>
        <begin position="258"/>
        <end position="292"/>
    </location>
</feature>
<evidence type="ECO:0000313" key="4">
    <source>
        <dbReference type="Proteomes" id="UP001141552"/>
    </source>
</evidence>